<feature type="domain" description="Ada DNA repair metal-binding" evidence="3">
    <location>
        <begin position="85"/>
        <end position="132"/>
    </location>
</feature>
<keyword evidence="2" id="KW-0812">Transmembrane</keyword>
<evidence type="ECO:0000313" key="5">
    <source>
        <dbReference type="Proteomes" id="UP000229315"/>
    </source>
</evidence>
<dbReference type="GO" id="GO:0003677">
    <property type="term" value="F:DNA binding"/>
    <property type="evidence" value="ECO:0007669"/>
    <property type="project" value="InterPro"/>
</dbReference>
<gene>
    <name evidence="4" type="ORF">COU15_00115</name>
</gene>
<dbReference type="InterPro" id="IPR004026">
    <property type="entry name" value="Ada_DNA_repair_Zn-bd"/>
</dbReference>
<sequence>MKGMIPNIARKIKGIPQTLWTDIFIATIILSVAFLSFFLGRISVLQEERGQFQVIYPEGQQAFVAGATEPQNEENKTTVSESEKNYVASKTGSKYHFPWCSGAKAIKEENKVYFATKAEAERAGYDPAANCKGL</sequence>
<keyword evidence="2" id="KW-1133">Transmembrane helix</keyword>
<proteinExistence type="predicted"/>
<dbReference type="GO" id="GO:0006355">
    <property type="term" value="P:regulation of DNA-templated transcription"/>
    <property type="evidence" value="ECO:0007669"/>
    <property type="project" value="InterPro"/>
</dbReference>
<comment type="caution">
    <text evidence="4">The sequence shown here is derived from an EMBL/GenBank/DDBJ whole genome shotgun (WGS) entry which is preliminary data.</text>
</comment>
<evidence type="ECO:0000256" key="1">
    <source>
        <dbReference type="ARBA" id="ARBA00023159"/>
    </source>
</evidence>
<dbReference type="Gene3D" id="3.40.10.10">
    <property type="entry name" value="DNA Methylphosphotriester Repair Domain"/>
    <property type="match status" value="1"/>
</dbReference>
<dbReference type="GO" id="GO:0008168">
    <property type="term" value="F:methyltransferase activity"/>
    <property type="evidence" value="ECO:0007669"/>
    <property type="project" value="InterPro"/>
</dbReference>
<evidence type="ECO:0000256" key="2">
    <source>
        <dbReference type="SAM" id="Phobius"/>
    </source>
</evidence>
<dbReference type="EMBL" id="PFBH01000001">
    <property type="protein sequence ID" value="PIR85487.1"/>
    <property type="molecule type" value="Genomic_DNA"/>
</dbReference>
<accession>A0A2H0UGG0</accession>
<dbReference type="InterPro" id="IPR035451">
    <property type="entry name" value="Ada-like_dom_sf"/>
</dbReference>
<reference evidence="5" key="1">
    <citation type="submission" date="2017-09" db="EMBL/GenBank/DDBJ databases">
        <title>Depth-based differentiation of microbial function through sediment-hosted aquifers and enrichment of novel symbionts in the deep terrestrial subsurface.</title>
        <authorList>
            <person name="Probst A.J."/>
            <person name="Ladd B."/>
            <person name="Jarett J.K."/>
            <person name="Geller-Mcgrath D.E."/>
            <person name="Sieber C.M.K."/>
            <person name="Emerson J.B."/>
            <person name="Anantharaman K."/>
            <person name="Thomas B.C."/>
            <person name="Malmstrom R."/>
            <person name="Stieglmeier M."/>
            <person name="Klingl A."/>
            <person name="Woyke T."/>
            <person name="Ryan C.M."/>
            <person name="Banfield J.F."/>
        </authorList>
    </citation>
    <scope>NUCLEOTIDE SEQUENCE [LARGE SCALE GENOMIC DNA]</scope>
</reference>
<dbReference type="GO" id="GO:0006281">
    <property type="term" value="P:DNA repair"/>
    <property type="evidence" value="ECO:0007669"/>
    <property type="project" value="InterPro"/>
</dbReference>
<dbReference type="GO" id="GO:0008270">
    <property type="term" value="F:zinc ion binding"/>
    <property type="evidence" value="ECO:0007669"/>
    <property type="project" value="InterPro"/>
</dbReference>
<dbReference type="Proteomes" id="UP000229315">
    <property type="component" value="Unassembled WGS sequence"/>
</dbReference>
<keyword evidence="2" id="KW-0472">Membrane</keyword>
<feature type="transmembrane region" description="Helical" evidence="2">
    <location>
        <begin position="20"/>
        <end position="39"/>
    </location>
</feature>
<dbReference type="AlphaFoldDB" id="A0A2H0UGG0"/>
<evidence type="ECO:0000313" key="4">
    <source>
        <dbReference type="EMBL" id="PIR85487.1"/>
    </source>
</evidence>
<evidence type="ECO:0000259" key="3">
    <source>
        <dbReference type="Pfam" id="PF02805"/>
    </source>
</evidence>
<name>A0A2H0UGG0_9BACT</name>
<dbReference type="Pfam" id="PF02805">
    <property type="entry name" value="Ada_Zn_binding"/>
    <property type="match status" value="1"/>
</dbReference>
<organism evidence="4 5">
    <name type="scientific">Candidatus Kaiserbacteria bacterium CG10_big_fil_rev_8_21_14_0_10_45_20</name>
    <dbReference type="NCBI Taxonomy" id="1974607"/>
    <lineage>
        <taxon>Bacteria</taxon>
        <taxon>Candidatus Kaiseribacteriota</taxon>
    </lineage>
</organism>
<keyword evidence="1" id="KW-0010">Activator</keyword>
<dbReference type="SUPFAM" id="SSF57884">
    <property type="entry name" value="Ada DNA repair protein, N-terminal domain (N-Ada 10)"/>
    <property type="match status" value="1"/>
</dbReference>
<protein>
    <recommendedName>
        <fullName evidence="3">Ada DNA repair metal-binding domain-containing protein</fullName>
    </recommendedName>
</protein>